<dbReference type="GO" id="GO:0004540">
    <property type="term" value="F:RNA nuclease activity"/>
    <property type="evidence" value="ECO:0007669"/>
    <property type="project" value="InterPro"/>
</dbReference>
<dbReference type="InterPro" id="IPR047140">
    <property type="entry name" value="LabA"/>
</dbReference>
<evidence type="ECO:0000259" key="2">
    <source>
        <dbReference type="Pfam" id="PF01936"/>
    </source>
</evidence>
<gene>
    <name evidence="3" type="ORF">COW83_00745</name>
</gene>
<dbReference type="InterPro" id="IPR021139">
    <property type="entry name" value="NYN"/>
</dbReference>
<feature type="region of interest" description="Disordered" evidence="1">
    <location>
        <begin position="1"/>
        <end position="25"/>
    </location>
</feature>
<dbReference type="AlphaFoldDB" id="A0A2H0DVS1"/>
<sequence length="407" mass="45705">MSSRAGASMLPPPSSSLHSTAKPSPCVRPVRTRILGSSPWLVLANMFARALRSPPSATVAVTLSPKVCVAVLKVWAWALAPMTVMSPSAVSALLRSPARIRPFLMDWSKSTPCRNGGFLPKASLAMNLRTMRIILLASDVLRKKATTTFVKHSFPEGTICTLLFCGKWLGCIIFIYMDNKKNEVVYAFIDSQNLNLGVRNDIRTADGKHFRYKGWNLDFGKFYEYLKNVLHVEKAFIFIGYMPDNQELYDALKQDGFELIYKPILEILNKEATDIKIKGNIDAEMVMHAMINYQKYDKAIIVSGDGDFFCLEEYLEQNGKLGKIIVPNKWNYSSLIEKYASYFLNMSDLRKKLSYTRQAKKGMDLPLRVPVAESEPGMTQSGSRKSNKNQPTEMVVGDGKGPKYFGM</sequence>
<dbReference type="Gene3D" id="3.40.50.1010">
    <property type="entry name" value="5'-nuclease"/>
    <property type="match status" value="1"/>
</dbReference>
<proteinExistence type="predicted"/>
<feature type="compositionally biased region" description="Polar residues" evidence="1">
    <location>
        <begin position="377"/>
        <end position="392"/>
    </location>
</feature>
<dbReference type="PANTHER" id="PTHR35458:SF8">
    <property type="entry name" value="SLR0650 PROTEIN"/>
    <property type="match status" value="1"/>
</dbReference>
<name>A0A2H0DVS1_9BACT</name>
<dbReference type="Pfam" id="PF01936">
    <property type="entry name" value="NYN"/>
    <property type="match status" value="1"/>
</dbReference>
<comment type="caution">
    <text evidence="3">The sequence shown here is derived from an EMBL/GenBank/DDBJ whole genome shotgun (WGS) entry which is preliminary data.</text>
</comment>
<feature type="domain" description="NYN" evidence="2">
    <location>
        <begin position="188"/>
        <end position="326"/>
    </location>
</feature>
<dbReference type="CDD" id="cd10911">
    <property type="entry name" value="PIN_LabA"/>
    <property type="match status" value="1"/>
</dbReference>
<dbReference type="PANTHER" id="PTHR35458">
    <property type="entry name" value="SLR0755 PROTEIN"/>
    <property type="match status" value="1"/>
</dbReference>
<evidence type="ECO:0000313" key="4">
    <source>
        <dbReference type="Proteomes" id="UP000231136"/>
    </source>
</evidence>
<evidence type="ECO:0000256" key="1">
    <source>
        <dbReference type="SAM" id="MobiDB-lite"/>
    </source>
</evidence>
<accession>A0A2H0DVS1</accession>
<protein>
    <recommendedName>
        <fullName evidence="2">NYN domain-containing protein</fullName>
    </recommendedName>
</protein>
<reference evidence="3 4" key="1">
    <citation type="submission" date="2017-09" db="EMBL/GenBank/DDBJ databases">
        <title>Depth-based differentiation of microbial function through sediment-hosted aquifers and enrichment of novel symbionts in the deep terrestrial subsurface.</title>
        <authorList>
            <person name="Probst A.J."/>
            <person name="Ladd B."/>
            <person name="Jarett J.K."/>
            <person name="Geller-Mcgrath D.E."/>
            <person name="Sieber C.M."/>
            <person name="Emerson J.B."/>
            <person name="Anantharaman K."/>
            <person name="Thomas B.C."/>
            <person name="Malmstrom R."/>
            <person name="Stieglmeier M."/>
            <person name="Klingl A."/>
            <person name="Woyke T."/>
            <person name="Ryan C.M."/>
            <person name="Banfield J.F."/>
        </authorList>
    </citation>
    <scope>NUCLEOTIDE SEQUENCE [LARGE SCALE GENOMIC DNA]</scope>
    <source>
        <strain evidence="3">CG22_combo_CG10-13_8_21_14_all_43_12</strain>
    </source>
</reference>
<dbReference type="Proteomes" id="UP000231136">
    <property type="component" value="Unassembled WGS sequence"/>
</dbReference>
<feature type="region of interest" description="Disordered" evidence="1">
    <location>
        <begin position="370"/>
        <end position="407"/>
    </location>
</feature>
<dbReference type="EMBL" id="PCTR01000030">
    <property type="protein sequence ID" value="PIP86101.1"/>
    <property type="molecule type" value="Genomic_DNA"/>
</dbReference>
<organism evidence="3 4">
    <name type="scientific">Candidatus Collierbacteria bacterium CG22_combo_CG10-13_8_21_14_all_43_12</name>
    <dbReference type="NCBI Taxonomy" id="1974537"/>
    <lineage>
        <taxon>Bacteria</taxon>
        <taxon>Candidatus Collieribacteriota</taxon>
    </lineage>
</organism>
<evidence type="ECO:0000313" key="3">
    <source>
        <dbReference type="EMBL" id="PIP86101.1"/>
    </source>
</evidence>